<dbReference type="InterPro" id="IPR029044">
    <property type="entry name" value="Nucleotide-diphossugar_trans"/>
</dbReference>
<accession>A0A7G1KHV1</accession>
<dbReference type="PANTHER" id="PTHR36529:SF1">
    <property type="entry name" value="GLYCOSYLTRANSFERASE"/>
    <property type="match status" value="1"/>
</dbReference>
<organism evidence="1 2">
    <name type="scientific">Nocardia wallacei</name>
    <dbReference type="NCBI Taxonomy" id="480035"/>
    <lineage>
        <taxon>Bacteria</taxon>
        <taxon>Bacillati</taxon>
        <taxon>Actinomycetota</taxon>
        <taxon>Actinomycetes</taxon>
        <taxon>Mycobacteriales</taxon>
        <taxon>Nocardiaceae</taxon>
        <taxon>Nocardia</taxon>
    </lineage>
</organism>
<evidence type="ECO:0000313" key="2">
    <source>
        <dbReference type="Proteomes" id="UP000516173"/>
    </source>
</evidence>
<keyword evidence="2" id="KW-1185">Reference proteome</keyword>
<sequence length="235" mass="24301">MKSLDATALVVAKAPIAGFAKTRLTPPFSPCEAAQLAAAALLDTLAAVRHSGLRHRVVAWTGDLDLAEDAAELAAALAGFTLIPQRGDTFGQRLANAHHDAAELGVPVLQIGMDTPQAGPAVLTAGAARLLDSGDTVLGPATDGGWWALGLTDPAPARVLTEVPMSTSGTGERTRAALRECGCRVHRLPTLSDVDTVADAVVVAAEYHGRFPHTLARLRPKLPADKETATPAPHG</sequence>
<name>A0A7G1KHV1_9NOCA</name>
<evidence type="ECO:0008006" key="3">
    <source>
        <dbReference type="Google" id="ProtNLM"/>
    </source>
</evidence>
<protein>
    <recommendedName>
        <fullName evidence="3">Glycosyltransferase involved in cell wall biogenesis</fullName>
    </recommendedName>
</protein>
<proteinExistence type="predicted"/>
<dbReference type="PANTHER" id="PTHR36529">
    <property type="entry name" value="SLL1095 PROTEIN"/>
    <property type="match status" value="1"/>
</dbReference>
<dbReference type="KEGG" id="nwl:NWFMUON74_18780"/>
<dbReference type="GeneID" id="80346443"/>
<dbReference type="RefSeq" id="WP_187687412.1">
    <property type="nucleotide sequence ID" value="NZ_AP023396.1"/>
</dbReference>
<dbReference type="Pfam" id="PF09837">
    <property type="entry name" value="DUF2064"/>
    <property type="match status" value="1"/>
</dbReference>
<dbReference type="EMBL" id="AP023396">
    <property type="protein sequence ID" value="BCK54106.1"/>
    <property type="molecule type" value="Genomic_DNA"/>
</dbReference>
<dbReference type="Proteomes" id="UP000516173">
    <property type="component" value="Chromosome"/>
</dbReference>
<dbReference type="InterPro" id="IPR018641">
    <property type="entry name" value="Trfase_1_rSAM/seldom-assoc"/>
</dbReference>
<evidence type="ECO:0000313" key="1">
    <source>
        <dbReference type="EMBL" id="BCK54106.1"/>
    </source>
</evidence>
<dbReference type="AlphaFoldDB" id="A0A7G1KHV1"/>
<dbReference type="SUPFAM" id="SSF53448">
    <property type="entry name" value="Nucleotide-diphospho-sugar transferases"/>
    <property type="match status" value="1"/>
</dbReference>
<gene>
    <name evidence="1" type="ORF">NWFMUON74_18780</name>
</gene>
<dbReference type="Gene3D" id="3.90.550.10">
    <property type="entry name" value="Spore Coat Polysaccharide Biosynthesis Protein SpsA, Chain A"/>
    <property type="match status" value="1"/>
</dbReference>
<reference evidence="1 2" key="1">
    <citation type="submission" date="2020-08" db="EMBL/GenBank/DDBJ databases">
        <title>Genome Sequencing of Nocardia wallacei strain FMUON74 and assembly.</title>
        <authorList>
            <person name="Toyokawa M."/>
            <person name="Uesaka K."/>
        </authorList>
    </citation>
    <scope>NUCLEOTIDE SEQUENCE [LARGE SCALE GENOMIC DNA]</scope>
    <source>
        <strain evidence="1 2">FMUON74</strain>
    </source>
</reference>